<name>A0A9P5NTV2_GYMJU</name>
<feature type="transmembrane region" description="Helical" evidence="1">
    <location>
        <begin position="21"/>
        <end position="45"/>
    </location>
</feature>
<dbReference type="AlphaFoldDB" id="A0A9P5NTV2"/>
<comment type="caution">
    <text evidence="2">The sequence shown here is derived from an EMBL/GenBank/DDBJ whole genome shotgun (WGS) entry which is preliminary data.</text>
</comment>
<dbReference type="OrthoDB" id="3249582at2759"/>
<feature type="transmembrane region" description="Helical" evidence="1">
    <location>
        <begin position="149"/>
        <end position="170"/>
    </location>
</feature>
<keyword evidence="1" id="KW-1133">Transmembrane helix</keyword>
<dbReference type="EMBL" id="JADNYJ010000018">
    <property type="protein sequence ID" value="KAF8906480.1"/>
    <property type="molecule type" value="Genomic_DNA"/>
</dbReference>
<keyword evidence="3" id="KW-1185">Reference proteome</keyword>
<organism evidence="2 3">
    <name type="scientific">Gymnopilus junonius</name>
    <name type="common">Spectacular rustgill mushroom</name>
    <name type="synonym">Gymnopilus spectabilis subsp. junonius</name>
    <dbReference type="NCBI Taxonomy" id="109634"/>
    <lineage>
        <taxon>Eukaryota</taxon>
        <taxon>Fungi</taxon>
        <taxon>Dikarya</taxon>
        <taxon>Basidiomycota</taxon>
        <taxon>Agaricomycotina</taxon>
        <taxon>Agaricomycetes</taxon>
        <taxon>Agaricomycetidae</taxon>
        <taxon>Agaricales</taxon>
        <taxon>Agaricineae</taxon>
        <taxon>Hymenogastraceae</taxon>
        <taxon>Gymnopilus</taxon>
    </lineage>
</organism>
<protein>
    <submittedName>
        <fullName evidence="2">Uncharacterized protein</fullName>
    </submittedName>
</protein>
<gene>
    <name evidence="2" type="ORF">CPB84DRAFT_1704679</name>
</gene>
<keyword evidence="1" id="KW-0812">Transmembrane</keyword>
<feature type="transmembrane region" description="Helical" evidence="1">
    <location>
        <begin position="95"/>
        <end position="113"/>
    </location>
</feature>
<dbReference type="PROSITE" id="PS51257">
    <property type="entry name" value="PROKAR_LIPOPROTEIN"/>
    <property type="match status" value="1"/>
</dbReference>
<proteinExistence type="predicted"/>
<dbReference type="Proteomes" id="UP000724874">
    <property type="component" value="Unassembled WGS sequence"/>
</dbReference>
<feature type="transmembrane region" description="Helical" evidence="1">
    <location>
        <begin position="60"/>
        <end position="83"/>
    </location>
</feature>
<sequence>MPFSYSRLFLEGSTFCCCLPVRLGVVSMSILGCLVAGLLTVVLWFEVSSAAGLTSGERDAFIVAALTETILFAASIFGLVGAIVRKQSLVRIYSYILYIHFTINLGVAAYLAYEVIHATTSFENLACETAIKDPQAQGQCEGFLGFARWVYLVIAITVLIVELYGAIIVTRYLNQLKRGKATTWATRLDTEHAFQLKVQNGHQYTRLEEPGGDSEGRLPGYLPPLGARDLEPSDFEFNPYTESEFDRQIGLLTNSNGPPLSTGVTLVEHSQTTGEMIVQEALVNDSEATMYPDHLVHVSRYSESVNH</sequence>
<reference evidence="2" key="1">
    <citation type="submission" date="2020-11" db="EMBL/GenBank/DDBJ databases">
        <authorList>
            <consortium name="DOE Joint Genome Institute"/>
            <person name="Ahrendt S."/>
            <person name="Riley R."/>
            <person name="Andreopoulos W."/>
            <person name="LaButti K."/>
            <person name="Pangilinan J."/>
            <person name="Ruiz-duenas F.J."/>
            <person name="Barrasa J.M."/>
            <person name="Sanchez-Garcia M."/>
            <person name="Camarero S."/>
            <person name="Miyauchi S."/>
            <person name="Serrano A."/>
            <person name="Linde D."/>
            <person name="Babiker R."/>
            <person name="Drula E."/>
            <person name="Ayuso-Fernandez I."/>
            <person name="Pacheco R."/>
            <person name="Padilla G."/>
            <person name="Ferreira P."/>
            <person name="Barriuso J."/>
            <person name="Kellner H."/>
            <person name="Castanera R."/>
            <person name="Alfaro M."/>
            <person name="Ramirez L."/>
            <person name="Pisabarro A.G."/>
            <person name="Kuo A."/>
            <person name="Tritt A."/>
            <person name="Lipzen A."/>
            <person name="He G."/>
            <person name="Yan M."/>
            <person name="Ng V."/>
            <person name="Cullen D."/>
            <person name="Martin F."/>
            <person name="Rosso M.-N."/>
            <person name="Henrissat B."/>
            <person name="Hibbett D."/>
            <person name="Martinez A.T."/>
            <person name="Grigoriev I.V."/>
        </authorList>
    </citation>
    <scope>NUCLEOTIDE SEQUENCE</scope>
    <source>
        <strain evidence="2">AH 44721</strain>
    </source>
</reference>
<evidence type="ECO:0000313" key="3">
    <source>
        <dbReference type="Proteomes" id="UP000724874"/>
    </source>
</evidence>
<evidence type="ECO:0000313" key="2">
    <source>
        <dbReference type="EMBL" id="KAF8906480.1"/>
    </source>
</evidence>
<accession>A0A9P5NTV2</accession>
<keyword evidence="1" id="KW-0472">Membrane</keyword>
<evidence type="ECO:0000256" key="1">
    <source>
        <dbReference type="SAM" id="Phobius"/>
    </source>
</evidence>